<keyword evidence="2" id="KW-1185">Reference proteome</keyword>
<reference evidence="1 2" key="1">
    <citation type="submission" date="2016-04" db="EMBL/GenBank/DDBJ databases">
        <title>A degradative enzymes factory behind the ericoid mycorrhizal symbiosis.</title>
        <authorList>
            <consortium name="DOE Joint Genome Institute"/>
            <person name="Martino E."/>
            <person name="Morin E."/>
            <person name="Grelet G."/>
            <person name="Kuo A."/>
            <person name="Kohler A."/>
            <person name="Daghino S."/>
            <person name="Barry K."/>
            <person name="Choi C."/>
            <person name="Cichocki N."/>
            <person name="Clum A."/>
            <person name="Copeland A."/>
            <person name="Hainaut M."/>
            <person name="Haridas S."/>
            <person name="Labutti K."/>
            <person name="Lindquist E."/>
            <person name="Lipzen A."/>
            <person name="Khouja H.-R."/>
            <person name="Murat C."/>
            <person name="Ohm R."/>
            <person name="Olson A."/>
            <person name="Spatafora J."/>
            <person name="Veneault-Fourrey C."/>
            <person name="Henrissat B."/>
            <person name="Grigoriev I."/>
            <person name="Martin F."/>
            <person name="Perotto S."/>
        </authorList>
    </citation>
    <scope>NUCLEOTIDE SEQUENCE [LARGE SCALE GENOMIC DNA]</scope>
    <source>
        <strain evidence="1 2">F</strain>
    </source>
</reference>
<proteinExistence type="predicted"/>
<name>A0A2J6QR58_HYAVF</name>
<evidence type="ECO:0000313" key="2">
    <source>
        <dbReference type="Proteomes" id="UP000235786"/>
    </source>
</evidence>
<accession>A0A2J6QR58</accession>
<sequence length="173" mass="20277">MSATNGSVQANGDLLNAKLPSWVPDYNTKDKGSLLNHRSFDITRFLYKEGAPYNQVQVFVASGLLRVKGIIFCQIDEICRIIQKLLWPYPSHRIEVLWRALIVDYYNLRDPATYKAQDSFRQFIAYSMAIKFVYSERKLNMGYDKVWRYYTWYDKLLKNKGILLAQNTIDTVK</sequence>
<gene>
    <name evidence="1" type="ORF">L207DRAFT_539445</name>
</gene>
<dbReference type="OrthoDB" id="2157530at2759"/>
<organism evidence="1 2">
    <name type="scientific">Hyaloscypha variabilis (strain UAMH 11265 / GT02V1 / F)</name>
    <name type="common">Meliniomyces variabilis</name>
    <dbReference type="NCBI Taxonomy" id="1149755"/>
    <lineage>
        <taxon>Eukaryota</taxon>
        <taxon>Fungi</taxon>
        <taxon>Dikarya</taxon>
        <taxon>Ascomycota</taxon>
        <taxon>Pezizomycotina</taxon>
        <taxon>Leotiomycetes</taxon>
        <taxon>Helotiales</taxon>
        <taxon>Hyaloscyphaceae</taxon>
        <taxon>Hyaloscypha</taxon>
        <taxon>Hyaloscypha variabilis</taxon>
    </lineage>
</organism>
<evidence type="ECO:0000313" key="1">
    <source>
        <dbReference type="EMBL" id="PMD28748.1"/>
    </source>
</evidence>
<dbReference type="Proteomes" id="UP000235786">
    <property type="component" value="Unassembled WGS sequence"/>
</dbReference>
<dbReference type="AlphaFoldDB" id="A0A2J6QR58"/>
<dbReference type="EMBL" id="KZ614000">
    <property type="protein sequence ID" value="PMD28748.1"/>
    <property type="molecule type" value="Genomic_DNA"/>
</dbReference>
<protein>
    <submittedName>
        <fullName evidence="1">Uncharacterized protein</fullName>
    </submittedName>
</protein>